<evidence type="ECO:0000313" key="2">
    <source>
        <dbReference type="Proteomes" id="UP000016560"/>
    </source>
</evidence>
<dbReference type="InterPro" id="IPR029044">
    <property type="entry name" value="Nucleotide-diphossugar_trans"/>
</dbReference>
<accession>U2ZB85</accession>
<dbReference type="RefSeq" id="WP_021703049.1">
    <property type="nucleotide sequence ID" value="NZ_BATI01000058.1"/>
</dbReference>
<dbReference type="PANTHER" id="PTHR36529:SF1">
    <property type="entry name" value="GLYCOSYLTRANSFERASE"/>
    <property type="match status" value="1"/>
</dbReference>
<protein>
    <recommendedName>
        <fullName evidence="3">DUF2064 domain-containing protein</fullName>
    </recommendedName>
</protein>
<dbReference type="PANTHER" id="PTHR36529">
    <property type="entry name" value="SLL1095 PROTEIN"/>
    <property type="match status" value="1"/>
</dbReference>
<organism evidence="1 2">
    <name type="scientific">Aquipseudomonas alcaligenes (strain ATCC 14909 / DSM 50342 / CCUG 1425 / JCM 20561 / NBRC 14159 / NCIMB 9945 / NCTC 10367 / 1577)</name>
    <name type="common">Pseudomonas alcaligenes</name>
    <dbReference type="NCBI Taxonomy" id="1215092"/>
    <lineage>
        <taxon>Bacteria</taxon>
        <taxon>Pseudomonadati</taxon>
        <taxon>Pseudomonadota</taxon>
        <taxon>Gammaproteobacteria</taxon>
        <taxon>Pseudomonadales</taxon>
        <taxon>Pseudomonadaceae</taxon>
        <taxon>Aquipseudomonas</taxon>
    </lineage>
</organism>
<evidence type="ECO:0000313" key="1">
    <source>
        <dbReference type="EMBL" id="GAD64986.1"/>
    </source>
</evidence>
<keyword evidence="2" id="KW-1185">Reference proteome</keyword>
<dbReference type="Pfam" id="PF09837">
    <property type="entry name" value="DUF2064"/>
    <property type="match status" value="1"/>
</dbReference>
<dbReference type="Gene3D" id="3.90.550.10">
    <property type="entry name" value="Spore Coat Polysaccharide Biosynthesis Protein SpsA, Chain A"/>
    <property type="match status" value="1"/>
</dbReference>
<dbReference type="eggNOG" id="COG3222">
    <property type="taxonomic scope" value="Bacteria"/>
</dbReference>
<dbReference type="EMBL" id="BATI01000058">
    <property type="protein sequence ID" value="GAD64986.1"/>
    <property type="molecule type" value="Genomic_DNA"/>
</dbReference>
<dbReference type="Proteomes" id="UP000016560">
    <property type="component" value="Unassembled WGS sequence"/>
</dbReference>
<reference evidence="1" key="1">
    <citation type="submission" date="2024-09" db="EMBL/GenBank/DDBJ databases">
        <title>Whole genome shotgun sequence of Pseudomonas alcaligenes NBRC 14159.</title>
        <authorList>
            <person name="Yoshida I."/>
            <person name="Hosoyama A."/>
            <person name="Tsuchikane K."/>
            <person name="Noguchi M."/>
            <person name="Hirakata S."/>
            <person name="Ando Y."/>
            <person name="Ohji S."/>
            <person name="Yamazoe A."/>
            <person name="Yamazaki S."/>
            <person name="Fujita N."/>
        </authorList>
    </citation>
    <scope>NUCLEOTIDE SEQUENCE</scope>
    <source>
        <strain evidence="1">NBRC 14159</strain>
    </source>
</reference>
<proteinExistence type="predicted"/>
<evidence type="ECO:0008006" key="3">
    <source>
        <dbReference type="Google" id="ProtNLM"/>
    </source>
</evidence>
<name>U2ZB85_AQUA1</name>
<gene>
    <name evidence="1" type="ORF">PA6_058_00160</name>
</gene>
<sequence>MLASESLLSGERWPGLVLLCKCPALGYSKQRLAEQIGTERAFSIAQHLLACALEDIHLWPGHTVLAPDHQQHLAWSRGLALASECLAQGEGNLGERINQLDAQLRHQGHQSLIYIGSDCPALGFADYKRVSYLLEENDSVLLSAEDGGVVLMASNLPWPDLCALPWSTPQLGEALGECCRQAGQRVAVAGQLFDIDHQQDLRPLYALLAADARPARLALRQALEQLGASG</sequence>
<dbReference type="AlphaFoldDB" id="U2ZB85"/>
<comment type="caution">
    <text evidence="1">The sequence shown here is derived from an EMBL/GenBank/DDBJ whole genome shotgun (WGS) entry which is preliminary data.</text>
</comment>
<dbReference type="SUPFAM" id="SSF53448">
    <property type="entry name" value="Nucleotide-diphospho-sugar transferases"/>
    <property type="match status" value="1"/>
</dbReference>
<dbReference type="InterPro" id="IPR018641">
    <property type="entry name" value="Trfase_1_rSAM/seldom-assoc"/>
</dbReference>